<feature type="transmembrane region" description="Helical" evidence="26">
    <location>
        <begin position="122"/>
        <end position="146"/>
    </location>
</feature>
<comment type="catalytic activity">
    <reaction evidence="12">
        <text>L-alpha-aminoacyl-L-histidine(out) = L-alpha-aminoacyl-L-histidine(in)</text>
        <dbReference type="Rhea" id="RHEA:79375"/>
        <dbReference type="ChEBI" id="CHEBI:229967"/>
    </reaction>
</comment>
<dbReference type="Pfam" id="PF07690">
    <property type="entry name" value="MFS_1"/>
    <property type="match status" value="1"/>
</dbReference>
<feature type="transmembrane region" description="Helical" evidence="26">
    <location>
        <begin position="243"/>
        <end position="264"/>
    </location>
</feature>
<accession>A0ABP9PBJ8</accession>
<evidence type="ECO:0000256" key="2">
    <source>
        <dbReference type="ARBA" id="ARBA00004651"/>
    </source>
</evidence>
<evidence type="ECO:0000256" key="7">
    <source>
        <dbReference type="ARBA" id="ARBA00023136"/>
    </source>
</evidence>
<evidence type="ECO:0000313" key="29">
    <source>
        <dbReference type="EMBL" id="GAA5143952.1"/>
    </source>
</evidence>
<feature type="transmembrane region" description="Helical" evidence="26">
    <location>
        <begin position="206"/>
        <end position="231"/>
    </location>
</feature>
<evidence type="ECO:0000256" key="22">
    <source>
        <dbReference type="ARBA" id="ARBA00044985"/>
    </source>
</evidence>
<comment type="catalytic activity">
    <reaction evidence="14">
        <text>L-alpha-aminoacyl-L-lysine(out) = L-alpha-aminoacyl-L-lysine(in)</text>
        <dbReference type="Rhea" id="RHEA:79383"/>
        <dbReference type="ChEBI" id="CHEBI:229966"/>
    </reaction>
</comment>
<evidence type="ECO:0000256" key="18">
    <source>
        <dbReference type="ARBA" id="ARBA00044903"/>
    </source>
</evidence>
<reference evidence="30" key="1">
    <citation type="journal article" date="2019" name="Int. J. Syst. Evol. Microbiol.">
        <title>The Global Catalogue of Microorganisms (GCM) 10K type strain sequencing project: providing services to taxonomists for standard genome sequencing and annotation.</title>
        <authorList>
            <consortium name="The Broad Institute Genomics Platform"/>
            <consortium name="The Broad Institute Genome Sequencing Center for Infectious Disease"/>
            <person name="Wu L."/>
            <person name="Ma J."/>
        </authorList>
    </citation>
    <scope>NUCLEOTIDE SEQUENCE [LARGE SCALE GENOMIC DNA]</scope>
    <source>
        <strain evidence="30">JCM 18459</strain>
    </source>
</reference>
<evidence type="ECO:0000256" key="20">
    <source>
        <dbReference type="ARBA" id="ARBA00044919"/>
    </source>
</evidence>
<protein>
    <recommendedName>
        <fullName evidence="22">Lysosomal dipeptide transporter MFSD1</fullName>
    </recommendedName>
    <alternativeName>
        <fullName evidence="23">Major facilitator superfamily domain-containing protein 1</fullName>
    </alternativeName>
</protein>
<comment type="catalytic activity">
    <reaction evidence="18">
        <text>L-arginyl-glycine(out) = L-arginyl-glycine(in)</text>
        <dbReference type="Rhea" id="RHEA:79391"/>
        <dbReference type="ChEBI" id="CHEBI:229955"/>
    </reaction>
</comment>
<dbReference type="Proteomes" id="UP001500221">
    <property type="component" value="Unassembled WGS sequence"/>
</dbReference>
<feature type="transmembrane region" description="Helical" evidence="26">
    <location>
        <begin position="297"/>
        <end position="321"/>
    </location>
</feature>
<comment type="catalytic activity">
    <reaction evidence="15">
        <text>L-aspartyl-L-lysine(out) = L-aspartyl-L-lysine(in)</text>
        <dbReference type="Rhea" id="RHEA:79411"/>
        <dbReference type="ChEBI" id="CHEBI:229953"/>
    </reaction>
</comment>
<evidence type="ECO:0000256" key="17">
    <source>
        <dbReference type="ARBA" id="ARBA00044900"/>
    </source>
</evidence>
<evidence type="ECO:0000256" key="1">
    <source>
        <dbReference type="ARBA" id="ARBA00004155"/>
    </source>
</evidence>
<evidence type="ECO:0000256" key="24">
    <source>
        <dbReference type="ARBA" id="ARBA00045709"/>
    </source>
</evidence>
<comment type="catalytic activity">
    <reaction evidence="21">
        <text>L-lysyl-glycine(out) = L-lysyl-glycine(in)</text>
        <dbReference type="Rhea" id="RHEA:79407"/>
        <dbReference type="ChEBI" id="CHEBI:191202"/>
    </reaction>
</comment>
<evidence type="ECO:0000256" key="8">
    <source>
        <dbReference type="ARBA" id="ARBA00023228"/>
    </source>
</evidence>
<sequence length="414" mass="44008">MGLLAYLLAIFHRSSLAVAGLAAADRFDISAAQLATFTTLQLLLYAGMQVPVGVLVDRFGPRSVMLTGAVLLTLAQAGFAVADDYGTALLARVFVGVGDAMTWICLLRLVSSWFTGRRIPFVTALSGTLGQLGAVAAAAPMTWALGQLGWTAAYLFAAGVSALATLAVALVVHDSPANRVVRGSVLTVAAVRASLRASWDQPGTRLGFWTHFVTQFSATAMTLLWGFPFLVRGEGLSEARAGLLLSLVVVAVMYSGPAIGWLIGRHPWHRSTATICIVWSIVAVWTAVLLWPGPAPLWLLVVLTQVIGIGGPASMIGFDLARTSNPAERLASANGIINQAGFSASLVVVVAIGLVLDWRTPGAGSDFDADAFRWAMAVQYPLWAVGLLQVWRYRRRVRAVVDRLELTARARAAD</sequence>
<feature type="transmembrane region" description="Helical" evidence="26">
    <location>
        <begin position="333"/>
        <end position="356"/>
    </location>
</feature>
<keyword evidence="4" id="KW-0813">Transport</keyword>
<comment type="catalytic activity">
    <reaction evidence="19">
        <text>L-histidyl-L-alpha-amino acid(out) = L-histidyl-L-alpha-amino acid(in)</text>
        <dbReference type="Rhea" id="RHEA:79379"/>
        <dbReference type="ChEBI" id="CHEBI:229964"/>
    </reaction>
</comment>
<comment type="catalytic activity">
    <reaction evidence="20">
        <text>L-alanyl-L-lysine(out) = L-alanyl-L-lysine(in)</text>
        <dbReference type="Rhea" id="RHEA:79415"/>
        <dbReference type="ChEBI" id="CHEBI:192470"/>
    </reaction>
</comment>
<comment type="catalytic activity">
    <reaction evidence="9">
        <text>L-lysyl-L-alanine(out) = L-lysyl-L-alanine(in)</text>
        <dbReference type="Rhea" id="RHEA:79399"/>
        <dbReference type="ChEBI" id="CHEBI:229954"/>
    </reaction>
</comment>
<feature type="transmembrane region" description="Helical" evidence="26">
    <location>
        <begin position="63"/>
        <end position="82"/>
    </location>
</feature>
<keyword evidence="5 26" id="KW-0812">Transmembrane</keyword>
<dbReference type="CDD" id="cd06174">
    <property type="entry name" value="MFS"/>
    <property type="match status" value="1"/>
</dbReference>
<dbReference type="PROSITE" id="PS50850">
    <property type="entry name" value="MFS"/>
    <property type="match status" value="1"/>
</dbReference>
<evidence type="ECO:0000256" key="3">
    <source>
        <dbReference type="ARBA" id="ARBA00008335"/>
    </source>
</evidence>
<dbReference type="SUPFAM" id="SSF103473">
    <property type="entry name" value="MFS general substrate transporter"/>
    <property type="match status" value="1"/>
</dbReference>
<evidence type="ECO:0000256" key="11">
    <source>
        <dbReference type="ARBA" id="ARBA00044881"/>
    </source>
</evidence>
<keyword evidence="6 26" id="KW-1133">Transmembrane helix</keyword>
<proteinExistence type="inferred from homology"/>
<comment type="catalytic activity">
    <reaction evidence="11">
        <text>L-alpha-aminoacyl-L-arginine(out) = L-alpha-aminoacyl-L-arginine(in)</text>
        <dbReference type="Rhea" id="RHEA:79367"/>
        <dbReference type="ChEBI" id="CHEBI:229968"/>
    </reaction>
</comment>
<keyword evidence="8" id="KW-0458">Lysosome</keyword>
<feature type="chain" id="PRO_5047283614" description="Lysosomal dipeptide transporter MFSD1" evidence="27">
    <location>
        <begin position="20"/>
        <end position="414"/>
    </location>
</feature>
<keyword evidence="7 26" id="KW-0472">Membrane</keyword>
<organism evidence="29 30">
    <name type="scientific">Nocardioides marinquilinus</name>
    <dbReference type="NCBI Taxonomy" id="1210400"/>
    <lineage>
        <taxon>Bacteria</taxon>
        <taxon>Bacillati</taxon>
        <taxon>Actinomycetota</taxon>
        <taxon>Actinomycetes</taxon>
        <taxon>Propionibacteriales</taxon>
        <taxon>Nocardioidaceae</taxon>
        <taxon>Nocardioides</taxon>
    </lineage>
</organism>
<feature type="transmembrane region" description="Helical" evidence="26">
    <location>
        <begin position="271"/>
        <end position="291"/>
    </location>
</feature>
<evidence type="ECO:0000256" key="14">
    <source>
        <dbReference type="ARBA" id="ARBA00044893"/>
    </source>
</evidence>
<dbReference type="InterPro" id="IPR036259">
    <property type="entry name" value="MFS_trans_sf"/>
</dbReference>
<dbReference type="PANTHER" id="PTHR23512:SF3">
    <property type="entry name" value="MAJOR FACILITATOR SUPERFAMILY DOMAIN-CONTAINING PROTEIN 1"/>
    <property type="match status" value="1"/>
</dbReference>
<dbReference type="Gene3D" id="1.20.1250.20">
    <property type="entry name" value="MFS general substrate transporter like domains"/>
    <property type="match status" value="2"/>
</dbReference>
<name>A0ABP9PBJ8_9ACTN</name>
<evidence type="ECO:0000313" key="30">
    <source>
        <dbReference type="Proteomes" id="UP001500221"/>
    </source>
</evidence>
<evidence type="ECO:0000256" key="16">
    <source>
        <dbReference type="ARBA" id="ARBA00044899"/>
    </source>
</evidence>
<comment type="similarity">
    <text evidence="3">Belongs to the major facilitator superfamily.</text>
</comment>
<feature type="domain" description="Major facilitator superfamily (MFS) profile" evidence="28">
    <location>
        <begin position="1"/>
        <end position="398"/>
    </location>
</feature>
<comment type="subunit">
    <text evidence="25">Homodimer. Interacts with lysosomal protein GLMP (via lumenal domain); the interaction starts while both proteins are still in the endoplasmic reticulum and is required for stabilization of MFSD1 in lysosomes but has no direct effect on its targeting to lysosomes or transporter activity.</text>
</comment>
<feature type="transmembrane region" description="Helical" evidence="26">
    <location>
        <begin position="34"/>
        <end position="56"/>
    </location>
</feature>
<dbReference type="RefSeq" id="WP_345455259.1">
    <property type="nucleotide sequence ID" value="NZ_BAABKG010000001.1"/>
</dbReference>
<feature type="transmembrane region" description="Helical" evidence="26">
    <location>
        <begin position="371"/>
        <end position="391"/>
    </location>
</feature>
<evidence type="ECO:0000256" key="23">
    <source>
        <dbReference type="ARBA" id="ARBA00045018"/>
    </source>
</evidence>
<keyword evidence="30" id="KW-1185">Reference proteome</keyword>
<dbReference type="InterPro" id="IPR020846">
    <property type="entry name" value="MFS_dom"/>
</dbReference>
<feature type="signal peptide" evidence="27">
    <location>
        <begin position="1"/>
        <end position="19"/>
    </location>
</feature>
<evidence type="ECO:0000256" key="12">
    <source>
        <dbReference type="ARBA" id="ARBA00044884"/>
    </source>
</evidence>
<dbReference type="EMBL" id="BAABKG010000001">
    <property type="protein sequence ID" value="GAA5143952.1"/>
    <property type="molecule type" value="Genomic_DNA"/>
</dbReference>
<comment type="catalytic activity">
    <reaction evidence="10">
        <text>L-histidyl-glycine(out) = L-histidyl-glycine(in)</text>
        <dbReference type="Rhea" id="RHEA:79395"/>
        <dbReference type="ChEBI" id="CHEBI:229957"/>
    </reaction>
</comment>
<evidence type="ECO:0000256" key="6">
    <source>
        <dbReference type="ARBA" id="ARBA00022989"/>
    </source>
</evidence>
<evidence type="ECO:0000256" key="13">
    <source>
        <dbReference type="ARBA" id="ARBA00044891"/>
    </source>
</evidence>
<comment type="subcellular location">
    <subcellularLocation>
        <location evidence="2">Cell membrane</location>
        <topology evidence="2">Multi-pass membrane protein</topology>
    </subcellularLocation>
    <subcellularLocation>
        <location evidence="1">Lysosome membrane</location>
        <topology evidence="1">Multi-pass membrane protein</topology>
    </subcellularLocation>
</comment>
<dbReference type="InterPro" id="IPR011701">
    <property type="entry name" value="MFS"/>
</dbReference>
<feature type="transmembrane region" description="Helical" evidence="26">
    <location>
        <begin position="152"/>
        <end position="172"/>
    </location>
</feature>
<evidence type="ECO:0000256" key="19">
    <source>
        <dbReference type="ARBA" id="ARBA00044912"/>
    </source>
</evidence>
<comment type="caution">
    <text evidence="29">The sequence shown here is derived from an EMBL/GenBank/DDBJ whole genome shotgun (WGS) entry which is preliminary data.</text>
</comment>
<evidence type="ECO:0000256" key="27">
    <source>
        <dbReference type="SAM" id="SignalP"/>
    </source>
</evidence>
<evidence type="ECO:0000256" key="26">
    <source>
        <dbReference type="SAM" id="Phobius"/>
    </source>
</evidence>
<evidence type="ECO:0000256" key="21">
    <source>
        <dbReference type="ARBA" id="ARBA00044924"/>
    </source>
</evidence>
<evidence type="ECO:0000256" key="5">
    <source>
        <dbReference type="ARBA" id="ARBA00022692"/>
    </source>
</evidence>
<gene>
    <name evidence="29" type="ORF">GCM10023340_10590</name>
</gene>
<evidence type="ECO:0000259" key="28">
    <source>
        <dbReference type="PROSITE" id="PS50850"/>
    </source>
</evidence>
<evidence type="ECO:0000256" key="9">
    <source>
        <dbReference type="ARBA" id="ARBA00044876"/>
    </source>
</evidence>
<comment type="catalytic activity">
    <reaction evidence="17">
        <text>L-lysyl-L-lysine(out) = L-lysyl-L-lysine(in)</text>
        <dbReference type="Rhea" id="RHEA:79403"/>
        <dbReference type="ChEBI" id="CHEBI:229956"/>
    </reaction>
</comment>
<evidence type="ECO:0000256" key="25">
    <source>
        <dbReference type="ARBA" id="ARBA00046376"/>
    </source>
</evidence>
<evidence type="ECO:0000256" key="15">
    <source>
        <dbReference type="ARBA" id="ARBA00044898"/>
    </source>
</evidence>
<dbReference type="PANTHER" id="PTHR23512">
    <property type="entry name" value="MAJOR FACILITATOR SUPERFAMILY DOMAIN-CONTAINING PROTEIN 1"/>
    <property type="match status" value="1"/>
</dbReference>
<feature type="transmembrane region" description="Helical" evidence="26">
    <location>
        <begin position="88"/>
        <end position="110"/>
    </location>
</feature>
<comment type="catalytic activity">
    <reaction evidence="16">
        <text>L-arginyl-L-alpha-amino acid(out) = L-arginyl-L-alpha-amino acid(in)</text>
        <dbReference type="Rhea" id="RHEA:79371"/>
        <dbReference type="ChEBI" id="CHEBI:84315"/>
    </reaction>
</comment>
<comment type="function">
    <text evidence="24">Lysosomal dipeptide uniporter that selectively exports lysine, arginine or histidine-containing dipeptides with a net positive charge from the lysosome lumen into the cytosol. Could play a role in a specific type of protein O-glycosylation indirectly regulating macrophages migration and tissue invasion. Also essential for liver homeostasis.</text>
</comment>
<dbReference type="InterPro" id="IPR052187">
    <property type="entry name" value="MFSD1"/>
</dbReference>
<evidence type="ECO:0000256" key="10">
    <source>
        <dbReference type="ARBA" id="ARBA00044878"/>
    </source>
</evidence>
<evidence type="ECO:0000256" key="4">
    <source>
        <dbReference type="ARBA" id="ARBA00022448"/>
    </source>
</evidence>
<keyword evidence="27" id="KW-0732">Signal</keyword>
<comment type="catalytic activity">
    <reaction evidence="13">
        <text>L-lysyl-L-alpha-amino acid(out) = L-lysyl-L-alpha-amino acid(in)</text>
        <dbReference type="Rhea" id="RHEA:79387"/>
        <dbReference type="ChEBI" id="CHEBI:229965"/>
    </reaction>
</comment>